<evidence type="ECO:0000313" key="8">
    <source>
        <dbReference type="Proteomes" id="UP000030063"/>
    </source>
</evidence>
<dbReference type="Gene3D" id="1.10.10.10">
    <property type="entry name" value="Winged helix-like DNA-binding domain superfamily/Winged helix DNA-binding domain"/>
    <property type="match status" value="1"/>
</dbReference>
<feature type="domain" description="PhyR sigma2" evidence="6">
    <location>
        <begin position="10"/>
        <end position="62"/>
    </location>
</feature>
<dbReference type="PANTHER" id="PTHR43133">
    <property type="entry name" value="RNA POLYMERASE ECF-TYPE SIGMA FACTO"/>
    <property type="match status" value="1"/>
</dbReference>
<evidence type="ECO:0000259" key="5">
    <source>
        <dbReference type="Pfam" id="PF08281"/>
    </source>
</evidence>
<evidence type="ECO:0000313" key="7">
    <source>
        <dbReference type="EMBL" id="KFX69699.1"/>
    </source>
</evidence>
<keyword evidence="4" id="KW-0804">Transcription</keyword>
<comment type="caution">
    <text evidence="7">The sequence shown here is derived from an EMBL/GenBank/DDBJ whole genome shotgun (WGS) entry which is preliminary data.</text>
</comment>
<dbReference type="InterPro" id="IPR013249">
    <property type="entry name" value="RNA_pol_sigma70_r4_t2"/>
</dbReference>
<dbReference type="InterPro" id="IPR039425">
    <property type="entry name" value="RNA_pol_sigma-70-like"/>
</dbReference>
<evidence type="ECO:0000256" key="4">
    <source>
        <dbReference type="ARBA" id="ARBA00023163"/>
    </source>
</evidence>
<dbReference type="PANTHER" id="PTHR43133:SF25">
    <property type="entry name" value="RNA POLYMERASE SIGMA FACTOR RFAY-RELATED"/>
    <property type="match status" value="1"/>
</dbReference>
<protein>
    <submittedName>
        <fullName evidence="7">RNA polymerase subunit sigma-24</fullName>
    </submittedName>
</protein>
<dbReference type="EMBL" id="AWSQ01000002">
    <property type="protein sequence ID" value="KFX69699.1"/>
    <property type="molecule type" value="Genomic_DNA"/>
</dbReference>
<dbReference type="STRING" id="1395571.TMS3_0109270"/>
<dbReference type="GO" id="GO:0016987">
    <property type="term" value="F:sigma factor activity"/>
    <property type="evidence" value="ECO:0007669"/>
    <property type="project" value="UniProtKB-KW"/>
</dbReference>
<dbReference type="AlphaFoldDB" id="A0A0A1YLY6"/>
<dbReference type="Gene3D" id="1.10.1740.10">
    <property type="match status" value="1"/>
</dbReference>
<dbReference type="InterPro" id="IPR013324">
    <property type="entry name" value="RNA_pol_sigma_r3/r4-like"/>
</dbReference>
<dbReference type="Proteomes" id="UP000030063">
    <property type="component" value="Unassembled WGS sequence"/>
</dbReference>
<dbReference type="InterPro" id="IPR053866">
    <property type="entry name" value="PhyR_sigma2"/>
</dbReference>
<gene>
    <name evidence="7" type="ORF">TMS3_0109270</name>
</gene>
<dbReference type="SUPFAM" id="SSF88659">
    <property type="entry name" value="Sigma3 and sigma4 domains of RNA polymerase sigma factors"/>
    <property type="match status" value="1"/>
</dbReference>
<dbReference type="InterPro" id="IPR014284">
    <property type="entry name" value="RNA_pol_sigma-70_dom"/>
</dbReference>
<organism evidence="7 8">
    <name type="scientific">Pseudomonas taeanensis MS-3</name>
    <dbReference type="NCBI Taxonomy" id="1395571"/>
    <lineage>
        <taxon>Bacteria</taxon>
        <taxon>Pseudomonadati</taxon>
        <taxon>Pseudomonadota</taxon>
        <taxon>Gammaproteobacteria</taxon>
        <taxon>Pseudomonadales</taxon>
        <taxon>Pseudomonadaceae</taxon>
        <taxon>Pseudomonas</taxon>
    </lineage>
</organism>
<dbReference type="SUPFAM" id="SSF88946">
    <property type="entry name" value="Sigma2 domain of RNA polymerase sigma factors"/>
    <property type="match status" value="1"/>
</dbReference>
<evidence type="ECO:0000256" key="3">
    <source>
        <dbReference type="ARBA" id="ARBA00023082"/>
    </source>
</evidence>
<dbReference type="CDD" id="cd06171">
    <property type="entry name" value="Sigma70_r4"/>
    <property type="match status" value="1"/>
</dbReference>
<sequence length="168" mass="18882">MSADSETLLTCIPRLRRYARALVGDRTAADDLVQDTLERAWGKFSLWRRGSDMRAWLFGIMHNLHVDQRRKPRLDTQELDEEASELASPASPPDALALRDLQSALSQLPDEQREVLLLVALQEMSYEQVASTLGIPVGTVMSRLSRGRERLRLLMDGRAASVALKVVK</sequence>
<dbReference type="GO" id="GO:0003677">
    <property type="term" value="F:DNA binding"/>
    <property type="evidence" value="ECO:0007669"/>
    <property type="project" value="InterPro"/>
</dbReference>
<feature type="domain" description="RNA polymerase sigma factor 70 region 4 type 2" evidence="5">
    <location>
        <begin position="99"/>
        <end position="151"/>
    </location>
</feature>
<evidence type="ECO:0000256" key="1">
    <source>
        <dbReference type="ARBA" id="ARBA00010641"/>
    </source>
</evidence>
<accession>A0A0A1YLY6</accession>
<evidence type="ECO:0000259" key="6">
    <source>
        <dbReference type="Pfam" id="PF22029"/>
    </source>
</evidence>
<dbReference type="InterPro" id="IPR036388">
    <property type="entry name" value="WH-like_DNA-bd_sf"/>
</dbReference>
<keyword evidence="8" id="KW-1185">Reference proteome</keyword>
<dbReference type="RefSeq" id="WP_025164945.1">
    <property type="nucleotide sequence ID" value="NZ_AWSQ01000002.1"/>
</dbReference>
<dbReference type="InterPro" id="IPR013325">
    <property type="entry name" value="RNA_pol_sigma_r2"/>
</dbReference>
<dbReference type="NCBIfam" id="TIGR02937">
    <property type="entry name" value="sigma70-ECF"/>
    <property type="match status" value="1"/>
</dbReference>
<evidence type="ECO:0000256" key="2">
    <source>
        <dbReference type="ARBA" id="ARBA00023015"/>
    </source>
</evidence>
<dbReference type="eggNOG" id="COG1595">
    <property type="taxonomic scope" value="Bacteria"/>
</dbReference>
<reference evidence="7 8" key="1">
    <citation type="journal article" date="2014" name="Genome Announc.">
        <title>Draft Genome Sequence of Petroleum Oil-Degrading Marine Bacterium Pseudomonas taeanensis Strain MS-3, Isolated from a Crude Oil-Contaminated Seashore.</title>
        <authorList>
            <person name="Lee S.Y."/>
            <person name="Kim S.H."/>
            <person name="Lee D.G."/>
            <person name="Shin S."/>
            <person name="Yun S.H."/>
            <person name="Choi C.W."/>
            <person name="Chung Y.H."/>
            <person name="Choi J.S."/>
            <person name="Kahng H.Y."/>
            <person name="Kim S.I."/>
        </authorList>
    </citation>
    <scope>NUCLEOTIDE SEQUENCE [LARGE SCALE GENOMIC DNA]</scope>
    <source>
        <strain evidence="7 8">MS-3</strain>
    </source>
</reference>
<proteinExistence type="inferred from homology"/>
<dbReference type="Pfam" id="PF22029">
    <property type="entry name" value="PhyR_sigma2"/>
    <property type="match status" value="1"/>
</dbReference>
<dbReference type="OrthoDB" id="9797134at2"/>
<comment type="similarity">
    <text evidence="1">Belongs to the sigma-70 factor family. ECF subfamily.</text>
</comment>
<keyword evidence="3" id="KW-0731">Sigma factor</keyword>
<keyword evidence="2" id="KW-0805">Transcription regulation</keyword>
<name>A0A0A1YLY6_9PSED</name>
<dbReference type="Pfam" id="PF08281">
    <property type="entry name" value="Sigma70_r4_2"/>
    <property type="match status" value="1"/>
</dbReference>
<dbReference type="GO" id="GO:0006352">
    <property type="term" value="P:DNA-templated transcription initiation"/>
    <property type="evidence" value="ECO:0007669"/>
    <property type="project" value="InterPro"/>
</dbReference>